<reference evidence="1 2" key="1">
    <citation type="journal article" date="2016" name="Nat. Commun.">
        <title>Thousands of microbial genomes shed light on interconnected biogeochemical processes in an aquifer system.</title>
        <authorList>
            <person name="Anantharaman K."/>
            <person name="Brown C.T."/>
            <person name="Hug L.A."/>
            <person name="Sharon I."/>
            <person name="Castelle C.J."/>
            <person name="Probst A.J."/>
            <person name="Thomas B.C."/>
            <person name="Singh A."/>
            <person name="Wilkins M.J."/>
            <person name="Karaoz U."/>
            <person name="Brodie E.L."/>
            <person name="Williams K.H."/>
            <person name="Hubbard S.S."/>
            <person name="Banfield J.F."/>
        </authorList>
    </citation>
    <scope>NUCLEOTIDE SEQUENCE [LARGE SCALE GENOMIC DNA]</scope>
</reference>
<sequence length="63" mass="7412">MPVRAITLPKVVKRLPKRKTKKRSLAHRNCGSVKKMMAKKANHKEETRKVFGQWEWCRLIGLL</sequence>
<gene>
    <name evidence="1" type="ORF">A2365_02100</name>
</gene>
<proteinExistence type="predicted"/>
<dbReference type="AlphaFoldDB" id="A0A1G2EM07"/>
<dbReference type="EMBL" id="MHMM01000016">
    <property type="protein sequence ID" value="OGZ26799.1"/>
    <property type="molecule type" value="Genomic_DNA"/>
</dbReference>
<dbReference type="Proteomes" id="UP000177740">
    <property type="component" value="Unassembled WGS sequence"/>
</dbReference>
<protein>
    <submittedName>
        <fullName evidence="1">Uncharacterized protein</fullName>
    </submittedName>
</protein>
<evidence type="ECO:0000313" key="1">
    <source>
        <dbReference type="EMBL" id="OGZ26799.1"/>
    </source>
</evidence>
<evidence type="ECO:0000313" key="2">
    <source>
        <dbReference type="Proteomes" id="UP000177740"/>
    </source>
</evidence>
<accession>A0A1G2EM07</accession>
<dbReference type="STRING" id="1801677.A2365_02100"/>
<comment type="caution">
    <text evidence="1">The sequence shown here is derived from an EMBL/GenBank/DDBJ whole genome shotgun (WGS) entry which is preliminary data.</text>
</comment>
<organism evidence="1 2">
    <name type="scientific">Candidatus Nealsonbacteria bacterium RIFOXYB1_FULL_40_15</name>
    <dbReference type="NCBI Taxonomy" id="1801677"/>
    <lineage>
        <taxon>Bacteria</taxon>
        <taxon>Candidatus Nealsoniibacteriota</taxon>
    </lineage>
</organism>
<name>A0A1G2EM07_9BACT</name>